<name>A0AAJ4IBD8_9VIBR</name>
<dbReference type="InterPro" id="IPR001296">
    <property type="entry name" value="Glyco_trans_1"/>
</dbReference>
<dbReference type="AlphaFoldDB" id="A0AAJ4IBD8"/>
<dbReference type="EMBL" id="CP065217">
    <property type="protein sequence ID" value="QPL53778.1"/>
    <property type="molecule type" value="Genomic_DNA"/>
</dbReference>
<evidence type="ECO:0000256" key="1">
    <source>
        <dbReference type="ARBA" id="ARBA00022676"/>
    </source>
</evidence>
<keyword evidence="1" id="KW-0328">Glycosyltransferase</keyword>
<protein>
    <submittedName>
        <fullName evidence="4">Glycosyltransferase family 4 protein</fullName>
    </submittedName>
</protein>
<dbReference type="CDD" id="cd03801">
    <property type="entry name" value="GT4_PimA-like"/>
    <property type="match status" value="1"/>
</dbReference>
<proteinExistence type="predicted"/>
<dbReference type="GO" id="GO:1901135">
    <property type="term" value="P:carbohydrate derivative metabolic process"/>
    <property type="evidence" value="ECO:0007669"/>
    <property type="project" value="UniProtKB-ARBA"/>
</dbReference>
<dbReference type="Gene3D" id="3.40.50.2000">
    <property type="entry name" value="Glycogen Phosphorylase B"/>
    <property type="match status" value="2"/>
</dbReference>
<evidence type="ECO:0000313" key="5">
    <source>
        <dbReference type="Proteomes" id="UP000594435"/>
    </source>
</evidence>
<dbReference type="Proteomes" id="UP000594435">
    <property type="component" value="Chromosome 1"/>
</dbReference>
<accession>A0AAJ4IBD8</accession>
<evidence type="ECO:0000259" key="3">
    <source>
        <dbReference type="Pfam" id="PF00534"/>
    </source>
</evidence>
<keyword evidence="2" id="KW-0808">Transferase</keyword>
<dbReference type="PANTHER" id="PTHR12526:SF510">
    <property type="entry name" value="D-INOSITOL 3-PHOSPHATE GLYCOSYLTRANSFERASE"/>
    <property type="match status" value="1"/>
</dbReference>
<dbReference type="PANTHER" id="PTHR12526">
    <property type="entry name" value="GLYCOSYLTRANSFERASE"/>
    <property type="match status" value="1"/>
</dbReference>
<reference evidence="4 5" key="1">
    <citation type="submission" date="2020-11" db="EMBL/GenBank/DDBJ databases">
        <title>Complete and Circularized Genome Assembly of a human isolate of Vibrio navarrensis biotype pommerensis with MiSeq and MinION Sequence Data.</title>
        <authorList>
            <person name="Schwartz K."/>
            <person name="Borowiak M."/>
            <person name="Deneke C."/>
            <person name="Balau V."/>
            <person name="Metelmann C."/>
            <person name="Strauch E."/>
        </authorList>
    </citation>
    <scope>NUCLEOTIDE SEQUENCE [LARGE SCALE GENOMIC DNA]</scope>
    <source>
        <strain evidence="4 5">20-VB00237</strain>
    </source>
</reference>
<organism evidence="4 5">
    <name type="scientific">Vibrio navarrensis</name>
    <dbReference type="NCBI Taxonomy" id="29495"/>
    <lineage>
        <taxon>Bacteria</taxon>
        <taxon>Pseudomonadati</taxon>
        <taxon>Pseudomonadota</taxon>
        <taxon>Gammaproteobacteria</taxon>
        <taxon>Vibrionales</taxon>
        <taxon>Vibrionaceae</taxon>
        <taxon>Vibrio</taxon>
    </lineage>
</organism>
<dbReference type="GO" id="GO:0016757">
    <property type="term" value="F:glycosyltransferase activity"/>
    <property type="evidence" value="ECO:0007669"/>
    <property type="project" value="UniProtKB-KW"/>
</dbReference>
<dbReference type="RefSeq" id="WP_045569356.1">
    <property type="nucleotide sequence ID" value="NZ_CP065217.1"/>
</dbReference>
<dbReference type="SUPFAM" id="SSF53756">
    <property type="entry name" value="UDP-Glycosyltransferase/glycogen phosphorylase"/>
    <property type="match status" value="1"/>
</dbReference>
<feature type="domain" description="Glycosyl transferase family 1" evidence="3">
    <location>
        <begin position="153"/>
        <end position="311"/>
    </location>
</feature>
<dbReference type="Pfam" id="PF00534">
    <property type="entry name" value="Glycos_transf_1"/>
    <property type="match status" value="1"/>
</dbReference>
<sequence>MSESIIIHINMASGFGGGEVQTLNLIKNAINYRHYVFAKKGKPFYNEIKKCGLSIVKFFEMLNIAFKNDKVILHAHDGRGVHIARLVSALTGKKYIVTRRVDKKVKGSFSLSSYRKASAIVGISQKVLSNIWDLNLNRFVIHDSFSSFPCSIEEEEQIKRLPGDFLVAQVGSLIKLKNVEATIEAAKIVSLVNPDIHFVIVGSGPEHQNLLESAKGLDNITFWGFTPNMASIFKQTDVLIHPSRSEGLGSSILEAYQFDIPVITSDAGGIPEIVVDGETGYIIPNAEPKIMAHQLLHLYRNRDTFWQMKKNVSHYKMDFSVEKMAEQYEALYSRELDR</sequence>
<evidence type="ECO:0000256" key="2">
    <source>
        <dbReference type="ARBA" id="ARBA00022679"/>
    </source>
</evidence>
<gene>
    <name evidence="4" type="ORF">I3X05_00930</name>
</gene>
<evidence type="ECO:0000313" key="4">
    <source>
        <dbReference type="EMBL" id="QPL53778.1"/>
    </source>
</evidence>